<protein>
    <submittedName>
        <fullName evidence="4">RNA-directed DNA polymerase from mobile element jockey</fullName>
    </submittedName>
</protein>
<dbReference type="InterPro" id="IPR015095">
    <property type="entry name" value="AlkB_hom8_N"/>
</dbReference>
<evidence type="ECO:0000259" key="3">
    <source>
        <dbReference type="PROSITE" id="PS50878"/>
    </source>
</evidence>
<keyword evidence="5" id="KW-1185">Reference proteome</keyword>
<dbReference type="PANTHER" id="PTHR47510:SF3">
    <property type="entry name" value="ENDO_EXONUCLEASE_PHOSPHATASE DOMAIN-CONTAINING PROTEIN"/>
    <property type="match status" value="1"/>
</dbReference>
<evidence type="ECO:0000256" key="2">
    <source>
        <dbReference type="SAM" id="MobiDB-lite"/>
    </source>
</evidence>
<dbReference type="InterPro" id="IPR000477">
    <property type="entry name" value="RT_dom"/>
</dbReference>
<keyword evidence="4" id="KW-0548">Nucleotidyltransferase</keyword>
<accession>A0ABQ8M2V9</accession>
<proteinExistence type="predicted"/>
<name>A0ABQ8M2V9_LABRO</name>
<dbReference type="Pfam" id="PF00078">
    <property type="entry name" value="RVT_1"/>
    <property type="match status" value="1"/>
</dbReference>
<dbReference type="Gene3D" id="3.60.10.10">
    <property type="entry name" value="Endonuclease/exonuclease/phosphatase"/>
    <property type="match status" value="1"/>
</dbReference>
<dbReference type="EMBL" id="JACTAM010000014">
    <property type="protein sequence ID" value="KAI2657233.1"/>
    <property type="molecule type" value="Genomic_DNA"/>
</dbReference>
<feature type="region of interest" description="Disordered" evidence="2">
    <location>
        <begin position="91"/>
        <end position="111"/>
    </location>
</feature>
<evidence type="ECO:0000313" key="5">
    <source>
        <dbReference type="Proteomes" id="UP000830375"/>
    </source>
</evidence>
<keyword evidence="4" id="KW-0808">Transferase</keyword>
<evidence type="ECO:0000313" key="4">
    <source>
        <dbReference type="EMBL" id="KAI2657233.1"/>
    </source>
</evidence>
<dbReference type="SUPFAM" id="SSF56672">
    <property type="entry name" value="DNA/RNA polymerases"/>
    <property type="match status" value="1"/>
</dbReference>
<evidence type="ECO:0000256" key="1">
    <source>
        <dbReference type="SAM" id="Coils"/>
    </source>
</evidence>
<dbReference type="PANTHER" id="PTHR47510">
    <property type="entry name" value="REVERSE TRANSCRIPTASE DOMAIN-CONTAINING PROTEIN"/>
    <property type="match status" value="1"/>
</dbReference>
<dbReference type="PROSITE" id="PS50878">
    <property type="entry name" value="RT_POL"/>
    <property type="match status" value="1"/>
</dbReference>
<gene>
    <name evidence="4" type="ORF">H4Q32_021340</name>
</gene>
<dbReference type="CDD" id="cd01650">
    <property type="entry name" value="RT_nLTR_like"/>
    <property type="match status" value="1"/>
</dbReference>
<dbReference type="InterPro" id="IPR043502">
    <property type="entry name" value="DNA/RNA_pol_sf"/>
</dbReference>
<feature type="compositionally biased region" description="Basic residues" evidence="2">
    <location>
        <begin position="91"/>
        <end position="108"/>
    </location>
</feature>
<reference evidence="4 5" key="1">
    <citation type="submission" date="2022-01" db="EMBL/GenBank/DDBJ databases">
        <title>A high-quality chromosome-level genome assembly of rohu carp, Labeo rohita.</title>
        <authorList>
            <person name="Arick M.A. II"/>
            <person name="Hsu C.-Y."/>
            <person name="Magbanua Z."/>
            <person name="Pechanova O."/>
            <person name="Grover C."/>
            <person name="Miller E."/>
            <person name="Thrash A."/>
            <person name="Ezzel L."/>
            <person name="Alam S."/>
            <person name="Benzie J."/>
            <person name="Hamilton M."/>
            <person name="Karsi A."/>
            <person name="Lawrence M.L."/>
            <person name="Peterson D.G."/>
        </authorList>
    </citation>
    <scope>NUCLEOTIDE SEQUENCE [LARGE SCALE GENOMIC DNA]</scope>
    <source>
        <strain evidence="5">BAU-BD-2019</strain>
        <tissue evidence="4">Blood</tissue>
    </source>
</reference>
<keyword evidence="4" id="KW-0695">RNA-directed DNA polymerase</keyword>
<dbReference type="GO" id="GO:0003964">
    <property type="term" value="F:RNA-directed DNA polymerase activity"/>
    <property type="evidence" value="ECO:0007669"/>
    <property type="project" value="UniProtKB-KW"/>
</dbReference>
<dbReference type="Proteomes" id="UP000830375">
    <property type="component" value="Unassembled WGS sequence"/>
</dbReference>
<feature type="coiled-coil region" evidence="1">
    <location>
        <begin position="414"/>
        <end position="441"/>
    </location>
</feature>
<keyword evidence="1" id="KW-0175">Coiled coil</keyword>
<sequence length="981" mass="112314">MTYKWTEVIRVFRSSGGAALRATRTHSVLVLALPYELLSTSKISGAGAGAIVYSRDVLLSLRRCGDARDISRSSIESLPEGVRIRCLQRPRRRGRRGGVRQRLRRRGSRPPLPSMILSNARLLRNKMDELRILSRGCFEYRESCIMLFTETWLRPEVPDGLIEIEGFSHIRSDRSVTSGKSKGGGLCLYVNEKWCRQHTVREKICSSDVELLCVSLRPFYLPREFGNILICSVYVPPMATPYGLRHRWQTVFMNNYNVPQMPLFLFWETSIIYINCYTRKNRILDKCYGNLKHAYTAIAKPPLSNSDHNTVHLIPTYKIALKSSKPLVKSINVWSEESIEMLKGCFLCTNWDLFSGESSLDNATEVITDYIKYCVDMVIPKKKVKIYPNNKPFVTKELKDCIKKKHQAFKNKDYLQLKTVQKELNQRLKEAKEHHRGLIEKNFHTMNSKKLWDSMKTATNMKSTEKSLHVTDELAKANELNYFYKRFDNNDFSAECNMMLDSMVIDDADRLKIDLKSINKVFKQVNVTKATGPDGISPFLLRTCAGELTSAWCPIFQRSLYSHTVPALWKKAIITPVPKKSCPQENNDFRPIALTSVVMKCMEKLIMSQLIKEVGSQLDPYQFAYKHQRGTDDAINSLVHLVTKHLENPMVYAGLLFVDFSSAFNTLQPHILLKTMQRMNVSPSIIKWLHSFLTNRSQQVRVNKTLSESTTISTGVPQGCVSSPVLFTLYTNQCTCSTGNNYMIKFSDDTAILGLISGTSDVAIYKDEVQNFVQWCDTHFLSINTKKTVEIIFDPKSIGDHLPLVISGQNIGQVDSYKYLGIHIDNKLTWSAQVENVCIRVQQQLYFLRRLRVFGVNQKVLLLFYHTVIESILRYGISAWFGNLSVHLKAKITRLMQRAMKIMGVKQHPALQALFEETVIRQAQKIVSDPTHVLNSEYQLLPSGRRFRVPQCRLNRFKQSIVPLSIKLLNDKLARGTNNTN</sequence>
<feature type="domain" description="Reverse transcriptase" evidence="3">
    <location>
        <begin position="558"/>
        <end position="824"/>
    </location>
</feature>
<comment type="caution">
    <text evidence="4">The sequence shown here is derived from an EMBL/GenBank/DDBJ whole genome shotgun (WGS) entry which is preliminary data.</text>
</comment>
<organism evidence="4 5">
    <name type="scientific">Labeo rohita</name>
    <name type="common">Indian major carp</name>
    <name type="synonym">Cyprinus rohita</name>
    <dbReference type="NCBI Taxonomy" id="84645"/>
    <lineage>
        <taxon>Eukaryota</taxon>
        <taxon>Metazoa</taxon>
        <taxon>Chordata</taxon>
        <taxon>Craniata</taxon>
        <taxon>Vertebrata</taxon>
        <taxon>Euteleostomi</taxon>
        <taxon>Actinopterygii</taxon>
        <taxon>Neopterygii</taxon>
        <taxon>Teleostei</taxon>
        <taxon>Ostariophysi</taxon>
        <taxon>Cypriniformes</taxon>
        <taxon>Cyprinidae</taxon>
        <taxon>Labeoninae</taxon>
        <taxon>Labeonini</taxon>
        <taxon>Labeo</taxon>
    </lineage>
</organism>
<dbReference type="Pfam" id="PF09004">
    <property type="entry name" value="ALKBH8_N"/>
    <property type="match status" value="1"/>
</dbReference>
<dbReference type="InterPro" id="IPR036691">
    <property type="entry name" value="Endo/exonu/phosph_ase_sf"/>
</dbReference>